<dbReference type="InterPro" id="IPR000847">
    <property type="entry name" value="LysR_HTH_N"/>
</dbReference>
<name>A0ABT3VJ85_9BURK</name>
<comment type="similarity">
    <text evidence="1">Belongs to the LysR transcriptional regulatory family.</text>
</comment>
<dbReference type="PANTHER" id="PTHR30537">
    <property type="entry name" value="HTH-TYPE TRANSCRIPTIONAL REGULATOR"/>
    <property type="match status" value="1"/>
</dbReference>
<dbReference type="SUPFAM" id="SSF53850">
    <property type="entry name" value="Periplasmic binding protein-like II"/>
    <property type="match status" value="1"/>
</dbReference>
<dbReference type="Pfam" id="PF03466">
    <property type="entry name" value="LysR_substrate"/>
    <property type="match status" value="1"/>
</dbReference>
<dbReference type="InterPro" id="IPR036388">
    <property type="entry name" value="WH-like_DNA-bd_sf"/>
</dbReference>
<dbReference type="InterPro" id="IPR058163">
    <property type="entry name" value="LysR-type_TF_proteobact-type"/>
</dbReference>
<dbReference type="Gene3D" id="1.10.10.10">
    <property type="entry name" value="Winged helix-like DNA-binding domain superfamily/Winged helix DNA-binding domain"/>
    <property type="match status" value="1"/>
</dbReference>
<evidence type="ECO:0000313" key="6">
    <source>
        <dbReference type="EMBL" id="MCX5463548.1"/>
    </source>
</evidence>
<accession>A0ABT3VJ85</accession>
<evidence type="ECO:0000256" key="4">
    <source>
        <dbReference type="ARBA" id="ARBA00023163"/>
    </source>
</evidence>
<feature type="domain" description="HTH lysR-type" evidence="5">
    <location>
        <begin position="17"/>
        <end position="74"/>
    </location>
</feature>
<dbReference type="PRINTS" id="PR00039">
    <property type="entry name" value="HTHLYSR"/>
</dbReference>
<dbReference type="PROSITE" id="PS50931">
    <property type="entry name" value="HTH_LYSR"/>
    <property type="match status" value="1"/>
</dbReference>
<keyword evidence="7" id="KW-1185">Reference proteome</keyword>
<evidence type="ECO:0000256" key="3">
    <source>
        <dbReference type="ARBA" id="ARBA00023125"/>
    </source>
</evidence>
<evidence type="ECO:0000256" key="1">
    <source>
        <dbReference type="ARBA" id="ARBA00009437"/>
    </source>
</evidence>
<proteinExistence type="inferred from homology"/>
<reference evidence="6 7" key="1">
    <citation type="submission" date="2022-11" db="EMBL/GenBank/DDBJ databases">
        <title>Biodiversity and phylogenetic relationships of bacteria.</title>
        <authorList>
            <person name="Machado R.A.R."/>
            <person name="Bhat A."/>
            <person name="Loulou A."/>
            <person name="Kallel S."/>
        </authorList>
    </citation>
    <scope>NUCLEOTIDE SEQUENCE [LARGE SCALE GENOMIC DNA]</scope>
    <source>
        <strain evidence="6 7">DSM 13975</strain>
    </source>
</reference>
<evidence type="ECO:0000256" key="2">
    <source>
        <dbReference type="ARBA" id="ARBA00023015"/>
    </source>
</evidence>
<dbReference type="Gene3D" id="3.40.190.290">
    <property type="match status" value="1"/>
</dbReference>
<dbReference type="SUPFAM" id="SSF46785">
    <property type="entry name" value="Winged helix' DNA-binding domain"/>
    <property type="match status" value="1"/>
</dbReference>
<keyword evidence="2" id="KW-0805">Transcription regulation</keyword>
<dbReference type="RefSeq" id="WP_266120356.1">
    <property type="nucleotide sequence ID" value="NZ_JAPKNA010000001.1"/>
</dbReference>
<dbReference type="InterPro" id="IPR036390">
    <property type="entry name" value="WH_DNA-bd_sf"/>
</dbReference>
<evidence type="ECO:0000313" key="7">
    <source>
        <dbReference type="Proteomes" id="UP001209916"/>
    </source>
</evidence>
<keyword evidence="4" id="KW-0804">Transcription</keyword>
<dbReference type="PANTHER" id="PTHR30537:SF3">
    <property type="entry name" value="TRANSCRIPTIONAL REGULATORY PROTEIN"/>
    <property type="match status" value="1"/>
</dbReference>
<keyword evidence="3" id="KW-0238">DNA-binding</keyword>
<dbReference type="EMBL" id="JAPKNA010000001">
    <property type="protein sequence ID" value="MCX5463548.1"/>
    <property type="molecule type" value="Genomic_DNA"/>
</dbReference>
<organism evidence="6 7">
    <name type="scientific">Alcaligenes parafaecalis</name>
    <dbReference type="NCBI Taxonomy" id="171260"/>
    <lineage>
        <taxon>Bacteria</taxon>
        <taxon>Pseudomonadati</taxon>
        <taxon>Pseudomonadota</taxon>
        <taxon>Betaproteobacteria</taxon>
        <taxon>Burkholderiales</taxon>
        <taxon>Alcaligenaceae</taxon>
        <taxon>Alcaligenes</taxon>
    </lineage>
</organism>
<protein>
    <submittedName>
        <fullName evidence="6">LysR family transcriptional regulator</fullName>
    </submittedName>
</protein>
<gene>
    <name evidence="6" type="ORF">OSH09_05080</name>
</gene>
<dbReference type="InterPro" id="IPR005119">
    <property type="entry name" value="LysR_subst-bd"/>
</dbReference>
<sequence length="308" mass="33230">MKTPHSSALSPSTSAALGWELWRSFLAVVHTGSLSGAARALGLTQPSVGRHIQQLEAGLGTALFTRSRHGLNPTDLAQSLIPQAEVMASAAEQLLRTASASQGEVSGTVRVAASEMMGTLVLPPMLSAFREVYPQVAIELSLSNRNEDLLQRDADIAIRMQRPSQAALVARHIGNVRVGLFAHVDYVRKHGQPACVEALADHPLIGVDKELRALAHPGLSEHGLARESFSFRCDSDVAQFMAMKAGFGIGACHLPLACLEPQCLPVLADSVGWSYEVWLVMHEDQRKTPRIYTLFEHLAAELSVYVGS</sequence>
<comment type="caution">
    <text evidence="6">The sequence shown here is derived from an EMBL/GenBank/DDBJ whole genome shotgun (WGS) entry which is preliminary data.</text>
</comment>
<dbReference type="Proteomes" id="UP001209916">
    <property type="component" value="Unassembled WGS sequence"/>
</dbReference>
<evidence type="ECO:0000259" key="5">
    <source>
        <dbReference type="PROSITE" id="PS50931"/>
    </source>
</evidence>
<dbReference type="Pfam" id="PF00126">
    <property type="entry name" value="HTH_1"/>
    <property type="match status" value="1"/>
</dbReference>